<evidence type="ECO:0000313" key="2">
    <source>
        <dbReference type="Proteomes" id="UP000188320"/>
    </source>
</evidence>
<dbReference type="Proteomes" id="UP000188320">
    <property type="component" value="Unassembled WGS sequence"/>
</dbReference>
<proteinExistence type="predicted"/>
<evidence type="ECO:0000313" key="1">
    <source>
        <dbReference type="EMBL" id="OMH80136.1"/>
    </source>
</evidence>
<organism evidence="1 2">
    <name type="scientific">Zancudomyces culisetae</name>
    <name type="common">Gut fungus</name>
    <name type="synonym">Smittium culisetae</name>
    <dbReference type="NCBI Taxonomy" id="1213189"/>
    <lineage>
        <taxon>Eukaryota</taxon>
        <taxon>Fungi</taxon>
        <taxon>Fungi incertae sedis</taxon>
        <taxon>Zoopagomycota</taxon>
        <taxon>Kickxellomycotina</taxon>
        <taxon>Harpellomycetes</taxon>
        <taxon>Harpellales</taxon>
        <taxon>Legeriomycetaceae</taxon>
        <taxon>Zancudomyces</taxon>
    </lineage>
</organism>
<sequence>MLSVPALLVGETKTFSCCDTSVLVSSLLFKESALKFPDFLSGGFNREPLSLTFCADFLGPKKRGLLNKCEVPLTFLVRGFLLLPSPELNICSIDPHAPFTRASINVSNLGRYFILAFRAE</sequence>
<dbReference type="EMBL" id="LSSK01001297">
    <property type="protein sequence ID" value="OMH80136.1"/>
    <property type="molecule type" value="Genomic_DNA"/>
</dbReference>
<dbReference type="AlphaFoldDB" id="A0A1R1PGN1"/>
<comment type="caution">
    <text evidence="1">The sequence shown here is derived from an EMBL/GenBank/DDBJ whole genome shotgun (WGS) entry which is preliminary data.</text>
</comment>
<name>A0A1R1PGN1_ZANCU</name>
<accession>A0A1R1PGN1</accession>
<keyword evidence="2" id="KW-1185">Reference proteome</keyword>
<protein>
    <submittedName>
        <fullName evidence="1">Uncharacterized protein</fullName>
    </submittedName>
</protein>
<gene>
    <name evidence="1" type="ORF">AX774_g6427</name>
</gene>
<reference evidence="2" key="1">
    <citation type="submission" date="2017-01" db="EMBL/GenBank/DDBJ databases">
        <authorList>
            <person name="Wang Y."/>
            <person name="White M."/>
            <person name="Kvist S."/>
            <person name="Moncalvo J.-M."/>
        </authorList>
    </citation>
    <scope>NUCLEOTIDE SEQUENCE [LARGE SCALE GENOMIC DNA]</scope>
    <source>
        <strain evidence="2">COL-18-3</strain>
    </source>
</reference>